<proteinExistence type="predicted"/>
<feature type="region of interest" description="Disordered" evidence="1">
    <location>
        <begin position="56"/>
        <end position="76"/>
    </location>
</feature>
<reference evidence="2" key="1">
    <citation type="submission" date="2021-02" db="EMBL/GenBank/DDBJ databases">
        <authorList>
            <person name="Dougan E. K."/>
            <person name="Rhodes N."/>
            <person name="Thang M."/>
            <person name="Chan C."/>
        </authorList>
    </citation>
    <scope>NUCLEOTIDE SEQUENCE</scope>
</reference>
<organism evidence="2 3">
    <name type="scientific">Symbiodinium pilosum</name>
    <name type="common">Dinoflagellate</name>
    <dbReference type="NCBI Taxonomy" id="2952"/>
    <lineage>
        <taxon>Eukaryota</taxon>
        <taxon>Sar</taxon>
        <taxon>Alveolata</taxon>
        <taxon>Dinophyceae</taxon>
        <taxon>Suessiales</taxon>
        <taxon>Symbiodiniaceae</taxon>
        <taxon>Symbiodinium</taxon>
    </lineage>
</organism>
<dbReference type="AlphaFoldDB" id="A0A812W0C4"/>
<feature type="region of interest" description="Disordered" evidence="1">
    <location>
        <begin position="1"/>
        <end position="25"/>
    </location>
</feature>
<evidence type="ECO:0008006" key="4">
    <source>
        <dbReference type="Google" id="ProtNLM"/>
    </source>
</evidence>
<dbReference type="Proteomes" id="UP000649617">
    <property type="component" value="Unassembled WGS sequence"/>
</dbReference>
<keyword evidence="3" id="KW-1185">Reference proteome</keyword>
<dbReference type="EMBL" id="CAJNIZ010043660">
    <property type="protein sequence ID" value="CAE7665498.1"/>
    <property type="molecule type" value="Genomic_DNA"/>
</dbReference>
<dbReference type="OrthoDB" id="10367320at2759"/>
<evidence type="ECO:0000313" key="3">
    <source>
        <dbReference type="Proteomes" id="UP000649617"/>
    </source>
</evidence>
<accession>A0A812W0C4</accession>
<sequence length="185" mass="20344">MAAMALPSFATTQVKGKKEKSPKKVLLKTQQEAFSADPTDTQPAYLLRNGLEPIHEDEEHFTTIAPPPGLEKNDDDFSDSLWSRSTTGGSGFETQSEEEVDDAVTHAALAEQIAKLSAMQIQETMASMYYNNLSTSPQPPMQASGESAFASSWTQMPVRNFCPWCGCKRAAYYTFCPNCGNKLDE</sequence>
<evidence type="ECO:0000313" key="2">
    <source>
        <dbReference type="EMBL" id="CAE7665498.1"/>
    </source>
</evidence>
<comment type="caution">
    <text evidence="2">The sequence shown here is derived from an EMBL/GenBank/DDBJ whole genome shotgun (WGS) entry which is preliminary data.</text>
</comment>
<protein>
    <recommendedName>
        <fullName evidence="4">Zinc-ribbon domain-containing protein</fullName>
    </recommendedName>
</protein>
<evidence type="ECO:0000256" key="1">
    <source>
        <dbReference type="SAM" id="MobiDB-lite"/>
    </source>
</evidence>
<name>A0A812W0C4_SYMPI</name>
<feature type="compositionally biased region" description="Basic residues" evidence="1">
    <location>
        <begin position="15"/>
        <end position="25"/>
    </location>
</feature>
<gene>
    <name evidence="2" type="ORF">SPIL2461_LOCUS18197</name>
</gene>